<dbReference type="EC" id="3.7.1.5" evidence="3"/>
<dbReference type="GO" id="GO:0046872">
    <property type="term" value="F:metal ion binding"/>
    <property type="evidence" value="ECO:0007669"/>
    <property type="project" value="UniProtKB-KW"/>
</dbReference>
<dbReference type="InterPro" id="IPR011234">
    <property type="entry name" value="Fumarylacetoacetase-like_C"/>
</dbReference>
<gene>
    <name evidence="3" type="primary">nagK</name>
    <name evidence="3" type="ORF">JSE7799_02609</name>
</gene>
<dbReference type="PANTHER" id="PTHR11820">
    <property type="entry name" value="ACYLPYRUVASE"/>
    <property type="match status" value="1"/>
</dbReference>
<evidence type="ECO:0000313" key="4">
    <source>
        <dbReference type="Proteomes" id="UP000049455"/>
    </source>
</evidence>
<accession>A0A0M7BBW5</accession>
<dbReference type="Pfam" id="PF01557">
    <property type="entry name" value="FAA_hydrolase"/>
    <property type="match status" value="1"/>
</dbReference>
<feature type="domain" description="Fumarylacetoacetase-like C-terminal" evidence="2">
    <location>
        <begin position="27"/>
        <end position="227"/>
    </location>
</feature>
<sequence length="231" mass="24750">MNYVLPPPEQAAIAVRGTDDLFPVRRIFCVGRNYAAHAREMGRDPDREPPFFFTKPADAAVPAVGAIPYPPETENLHYEAELVVAIGTGGRDIPPERVADHIWGATIGLDMTRRDLQLAARDLGRPWDWGKAFDNSAPLAPLVPLAEVPSLTEGRIWLKVNGELRQDADLADLIWPVAEHISILSRSMAIAPGDLVMTGTPAGVGAVVPGDVIAAGIDGLAEMEVTIGPQA</sequence>
<dbReference type="Proteomes" id="UP000049455">
    <property type="component" value="Unassembled WGS sequence"/>
</dbReference>
<dbReference type="RefSeq" id="WP_055664015.1">
    <property type="nucleotide sequence ID" value="NZ_CYPR01000173.1"/>
</dbReference>
<dbReference type="GO" id="GO:0018773">
    <property type="term" value="F:acetylpyruvate hydrolase activity"/>
    <property type="evidence" value="ECO:0007669"/>
    <property type="project" value="TreeGrafter"/>
</dbReference>
<keyword evidence="3" id="KW-0670">Pyruvate</keyword>
<dbReference type="InterPro" id="IPR036663">
    <property type="entry name" value="Fumarylacetoacetase_C_sf"/>
</dbReference>
<dbReference type="AlphaFoldDB" id="A0A0M7BBW5"/>
<dbReference type="STRING" id="313367.JSE7799_02609"/>
<keyword evidence="3" id="KW-0378">Hydrolase</keyword>
<dbReference type="SUPFAM" id="SSF56529">
    <property type="entry name" value="FAH"/>
    <property type="match status" value="1"/>
</dbReference>
<evidence type="ECO:0000259" key="2">
    <source>
        <dbReference type="Pfam" id="PF01557"/>
    </source>
</evidence>
<keyword evidence="1" id="KW-0479">Metal-binding</keyword>
<evidence type="ECO:0000256" key="1">
    <source>
        <dbReference type="ARBA" id="ARBA00022723"/>
    </source>
</evidence>
<dbReference type="GO" id="GO:0047621">
    <property type="term" value="F:acylpyruvate hydrolase activity"/>
    <property type="evidence" value="ECO:0007669"/>
    <property type="project" value="UniProtKB-EC"/>
</dbReference>
<dbReference type="Gene3D" id="3.90.850.10">
    <property type="entry name" value="Fumarylacetoacetase-like, C-terminal domain"/>
    <property type="match status" value="1"/>
</dbReference>
<dbReference type="EMBL" id="CYPR01000173">
    <property type="protein sequence ID" value="CUH39881.1"/>
    <property type="molecule type" value="Genomic_DNA"/>
</dbReference>
<dbReference type="OrthoDB" id="5197601at2"/>
<protein>
    <submittedName>
        <fullName evidence="3">Fumarylpyruvate hydrolase</fullName>
        <ecNumber evidence="3">3.7.1.5</ecNumber>
    </submittedName>
</protein>
<keyword evidence="4" id="KW-1185">Reference proteome</keyword>
<dbReference type="PANTHER" id="PTHR11820:SF90">
    <property type="entry name" value="FLUTATHIONE S-TRANSFERASE"/>
    <property type="match status" value="1"/>
</dbReference>
<reference evidence="3 4" key="1">
    <citation type="submission" date="2015-09" db="EMBL/GenBank/DDBJ databases">
        <authorList>
            <person name="Jackson K.R."/>
            <person name="Lunt B.L."/>
            <person name="Fisher J.N.B."/>
            <person name="Gardner A.V."/>
            <person name="Bailey M.E."/>
            <person name="Deus L.M."/>
            <person name="Earl A.S."/>
            <person name="Gibby P.D."/>
            <person name="Hartmann K.A."/>
            <person name="Liu J.E."/>
            <person name="Manci A.M."/>
            <person name="Nielsen D.A."/>
            <person name="Solomon M.B."/>
            <person name="Breakwell D.P."/>
            <person name="Burnett S.H."/>
            <person name="Grose J.H."/>
        </authorList>
    </citation>
    <scope>NUCLEOTIDE SEQUENCE [LARGE SCALE GENOMIC DNA]</scope>
    <source>
        <strain evidence="3 4">CECT 7799</strain>
    </source>
</reference>
<name>A0A0M7BBW5_9RHOB</name>
<organism evidence="3 4">
    <name type="scientific">Jannaschia seosinensis</name>
    <dbReference type="NCBI Taxonomy" id="313367"/>
    <lineage>
        <taxon>Bacteria</taxon>
        <taxon>Pseudomonadati</taxon>
        <taxon>Pseudomonadota</taxon>
        <taxon>Alphaproteobacteria</taxon>
        <taxon>Rhodobacterales</taxon>
        <taxon>Roseobacteraceae</taxon>
        <taxon>Jannaschia</taxon>
    </lineage>
</organism>
<proteinExistence type="predicted"/>
<evidence type="ECO:0000313" key="3">
    <source>
        <dbReference type="EMBL" id="CUH39881.1"/>
    </source>
</evidence>